<dbReference type="Proteomes" id="UP000290407">
    <property type="component" value="Unassembled WGS sequence"/>
</dbReference>
<organism evidence="1 2">
    <name type="scientific">Spirosoma sordidisoli</name>
    <dbReference type="NCBI Taxonomy" id="2502893"/>
    <lineage>
        <taxon>Bacteria</taxon>
        <taxon>Pseudomonadati</taxon>
        <taxon>Bacteroidota</taxon>
        <taxon>Cytophagia</taxon>
        <taxon>Cytophagales</taxon>
        <taxon>Cytophagaceae</taxon>
        <taxon>Spirosoma</taxon>
    </lineage>
</organism>
<proteinExistence type="predicted"/>
<evidence type="ECO:0000313" key="2">
    <source>
        <dbReference type="Proteomes" id="UP000290407"/>
    </source>
</evidence>
<protein>
    <recommendedName>
        <fullName evidence="3">NUMOD4 domain-containing protein</fullName>
    </recommendedName>
</protein>
<dbReference type="AlphaFoldDB" id="A0A4Q2UYM8"/>
<reference evidence="1 2" key="1">
    <citation type="submission" date="2019-01" db="EMBL/GenBank/DDBJ databases">
        <title>Spirosoma flava sp. nov., a propanil-degrading bacterium isolated from herbicide-contaminated soil.</title>
        <authorList>
            <person name="Zhang L."/>
            <person name="Jiang J.-D."/>
        </authorList>
    </citation>
    <scope>NUCLEOTIDE SEQUENCE [LARGE SCALE GENOMIC DNA]</scope>
    <source>
        <strain evidence="1 2">TY50</strain>
    </source>
</reference>
<accession>A0A4Q2UYM8</accession>
<sequence length="83" mass="10019">MQLTKRYISLSVQRLWDIDGYHNYFFDQAGQLYRFTARGDVKTVRRTMKRYTQGYVLTSKFYSLTQLRPLLRRHVPTDYLMGS</sequence>
<gene>
    <name evidence="1" type="ORF">EQG79_05895</name>
</gene>
<keyword evidence="2" id="KW-1185">Reference proteome</keyword>
<dbReference type="EMBL" id="SBLB01000001">
    <property type="protein sequence ID" value="RYC72219.1"/>
    <property type="molecule type" value="Genomic_DNA"/>
</dbReference>
<comment type="caution">
    <text evidence="1">The sequence shown here is derived from an EMBL/GenBank/DDBJ whole genome shotgun (WGS) entry which is preliminary data.</text>
</comment>
<evidence type="ECO:0000313" key="1">
    <source>
        <dbReference type="EMBL" id="RYC72219.1"/>
    </source>
</evidence>
<name>A0A4Q2UYM8_9BACT</name>
<evidence type="ECO:0008006" key="3">
    <source>
        <dbReference type="Google" id="ProtNLM"/>
    </source>
</evidence>